<accession>A9DNX6</accession>
<gene>
    <name evidence="1" type="ORF">KAOT1_19127</name>
</gene>
<reference evidence="1 2" key="1">
    <citation type="journal article" date="2011" name="J. Bacteriol.">
        <title>Genome sequence of the algicidal bacterium Kordia algicida OT-1.</title>
        <authorList>
            <person name="Lee H.S."/>
            <person name="Kang S.G."/>
            <person name="Kwon K.K."/>
            <person name="Lee J.H."/>
            <person name="Kim S.J."/>
        </authorList>
    </citation>
    <scope>NUCLEOTIDE SEQUENCE [LARGE SCALE GENOMIC DNA]</scope>
    <source>
        <strain evidence="1 2">OT-1</strain>
    </source>
</reference>
<dbReference type="eggNOG" id="COG3209">
    <property type="taxonomic scope" value="Bacteria"/>
</dbReference>
<name>A9DNX6_9FLAO</name>
<evidence type="ECO:0000313" key="2">
    <source>
        <dbReference type="Proteomes" id="UP000002945"/>
    </source>
</evidence>
<comment type="caution">
    <text evidence="1">The sequence shown here is derived from an EMBL/GenBank/DDBJ whole genome shotgun (WGS) entry which is preliminary data.</text>
</comment>
<sequence>MNFLCLVCIQFTNAQDGKPNYFRGAPGDDVFATPSVKAFHESKLIPENLYTGKINVGVPIYDISIGDINVPISLSYNTSGIKVSDIASNVGLGWSLNANGSILKIVRDLNDDDFYGTGYSVPDDTGDNAGSFETIVTQIGYHRGKSPEPFSFNSATGMVHSDSEEAEEWSKIDSSPDFFYANAPGLSSKFYLEDKFPNDNTTPFANRKYNAIFLDHSGVKVQNLIQRTTTTIPRLVDISHGNEPADFYQNGIPFYNYQYLDFPSFEIVNTNGLKYIFDTKDYSESTYHGVWDSANQGLGSTNWNLSKIIDPIHNREVIFEYEAYVKAIPERIKNITATYQDPLDTNDLYDYYYTTISDVSLGNGTYDMDFQSTVSTRTTKANRLKKITWDEGTVEFIYGLNRIDDLGEKALTEILVKNNFGQLIKHFEFEYSYFNSLENCNEKECKRLRLDKVKELPIGNTAVNAKVHEFDYNYDNPLPRRDSFQRDFLGYFNNNGFEWSSNDESEIPPNAMLHFYKNQGGNSVLPFKRTNGSNYRIIHGQYSLESNTYSLTATLKTIKYPTGGSAHFKYENHTFNLQGAQYIAGGARIKQQTLHDGRGGTRNIFYEYTHANGTSSGYINRMPTFAYINKYSDAPSNYSFHHFSMTAPENDWKRYFTYFDKTKNSLELTDGSFVGYARVVKKENGNGYSEYTYTTSNTFPNELETTVNADNVNNPYVFLTSNSSYPSLNVIDYDIKRGKLISEKHFTQSENIKQHITYQYDYDAFNTVDLNYRTTVSGSPFTQGGTAGVFYHTSVINIERNLNTKVITTDYVDNGNFSTTQQIVYDANYPFVKEQRYITDQSIEKSVFVYPFESEVSNEPYVNSLVTQNRIATPVSHKNIRVLSNQSQLLSRAKYNFDVFEGVINHKSNQVSKGTNDFHALSTIDKRDLNGNVLEYHNENGIHTCLIWGYNSTKPIAKIQNASFADFTNTQNDIIAVVKQASDNDNNTVSEDNLRQALQNLRDAFPTANVSSYTYDPLVGITSMTDARGYTMYYEYDEFNRLKTVRDADQNLISTNEYNYKNND</sequence>
<dbReference type="Proteomes" id="UP000002945">
    <property type="component" value="Unassembled WGS sequence"/>
</dbReference>
<dbReference type="EMBL" id="ABIB01000002">
    <property type="protein sequence ID" value="EDP97306.1"/>
    <property type="molecule type" value="Genomic_DNA"/>
</dbReference>
<evidence type="ECO:0000313" key="1">
    <source>
        <dbReference type="EMBL" id="EDP97306.1"/>
    </source>
</evidence>
<dbReference type="OrthoDB" id="9814627at2"/>
<evidence type="ECO:0008006" key="3">
    <source>
        <dbReference type="Google" id="ProtNLM"/>
    </source>
</evidence>
<dbReference type="RefSeq" id="WP_007096357.1">
    <property type="nucleotide sequence ID" value="NZ_CP142125.1"/>
</dbReference>
<keyword evidence="2" id="KW-1185">Reference proteome</keyword>
<dbReference type="eggNOG" id="COG3291">
    <property type="taxonomic scope" value="Bacteria"/>
</dbReference>
<dbReference type="AlphaFoldDB" id="A9DNX6"/>
<proteinExistence type="predicted"/>
<organism evidence="1 2">
    <name type="scientific">Kordia algicida OT-1</name>
    <dbReference type="NCBI Taxonomy" id="391587"/>
    <lineage>
        <taxon>Bacteria</taxon>
        <taxon>Pseudomonadati</taxon>
        <taxon>Bacteroidota</taxon>
        <taxon>Flavobacteriia</taxon>
        <taxon>Flavobacteriales</taxon>
        <taxon>Flavobacteriaceae</taxon>
        <taxon>Kordia</taxon>
    </lineage>
</organism>
<dbReference type="HOGENOM" id="CLU_006833_0_0_10"/>
<protein>
    <recommendedName>
        <fullName evidence="3">YD repeat-containing protein</fullName>
    </recommendedName>
</protein>
<dbReference type="STRING" id="391587.KAOT1_19127"/>